<dbReference type="InterPro" id="IPR047904">
    <property type="entry name" value="MARCHF9_RING_CH-C4HC3"/>
</dbReference>
<evidence type="ECO:0000256" key="3">
    <source>
        <dbReference type="ARBA" id="ARBA00004906"/>
    </source>
</evidence>
<comment type="subcellular location">
    <subcellularLocation>
        <location evidence="2">Endomembrane system</location>
        <topology evidence="2">Multi-pass membrane protein</topology>
    </subcellularLocation>
</comment>
<evidence type="ECO:0000256" key="5">
    <source>
        <dbReference type="ARBA" id="ARBA00022679"/>
    </source>
</evidence>
<evidence type="ECO:0000256" key="13">
    <source>
        <dbReference type="SAM" id="MobiDB-lite"/>
    </source>
</evidence>
<dbReference type="Proteomes" id="UP000515150">
    <property type="component" value="Chromosome 5"/>
</dbReference>
<evidence type="ECO:0000313" key="16">
    <source>
        <dbReference type="Proteomes" id="UP000515150"/>
    </source>
</evidence>
<dbReference type="GO" id="GO:0012505">
    <property type="term" value="C:endomembrane system"/>
    <property type="evidence" value="ECO:0007669"/>
    <property type="project" value="UniProtKB-SubCell"/>
</dbReference>
<dbReference type="KEGG" id="bspl:114855915"/>
<dbReference type="GO" id="GO:0016567">
    <property type="term" value="P:protein ubiquitination"/>
    <property type="evidence" value="ECO:0007669"/>
    <property type="project" value="UniProtKB-UniPathway"/>
</dbReference>
<dbReference type="InterPro" id="IPR011016">
    <property type="entry name" value="Znf_RING-CH"/>
</dbReference>
<sequence>MFKYRIRLFFNELKVLLLMRSGSSRGTATSTDPDTHASMRGLAVRGCGWPPLSCSRRDDEEEYYGSDPRPRSLAFEDADGAKSQGESLDAASLPSFSESGMRSPQCRICFQGPEKGELLSPCRCDGSVRCTHQSCLIRWISERGSWSCELCYFKYQVLAISTKNPLQWQAISLTVIEKVQIAAIILGSLFLIASISWLVWSSLSPSAKWQRQDLLFQICYGMYGFMDIVCIGLIIHEGSSVYRIFKRWQAVNQQWKVLNYEKAKDVDDPISSSSKDAGRVERTSSHAAADSGQRAGRHVRTILHHHCGYTILHILSQLRPSSLHNANHEVVMRVTTV</sequence>
<keyword evidence="9" id="KW-0833">Ubl conjugation pathway</keyword>
<keyword evidence="10" id="KW-0862">Zinc</keyword>
<dbReference type="UniPathway" id="UPA00143"/>
<dbReference type="InterPro" id="IPR046356">
    <property type="entry name" value="MARCHF4/9/11"/>
</dbReference>
<evidence type="ECO:0000256" key="8">
    <source>
        <dbReference type="ARBA" id="ARBA00022771"/>
    </source>
</evidence>
<keyword evidence="6 14" id="KW-0812">Transmembrane</keyword>
<dbReference type="PANTHER" id="PTHR46053">
    <property type="entry name" value="E3 UBIQUITIN-PROTEIN LIGASE MARCH4-LIKE"/>
    <property type="match status" value="1"/>
</dbReference>
<comment type="catalytic activity">
    <reaction evidence="1">
        <text>S-ubiquitinyl-[E2 ubiquitin-conjugating enzyme]-L-cysteine + [acceptor protein]-L-lysine = [E2 ubiquitin-conjugating enzyme]-L-cysteine + N(6)-ubiquitinyl-[acceptor protein]-L-lysine.</text>
        <dbReference type="EC" id="2.3.2.27"/>
    </reaction>
</comment>
<dbReference type="PROSITE" id="PS51292">
    <property type="entry name" value="ZF_RING_CH"/>
    <property type="match status" value="1"/>
</dbReference>
<evidence type="ECO:0000256" key="10">
    <source>
        <dbReference type="ARBA" id="ARBA00022833"/>
    </source>
</evidence>
<dbReference type="OrthoDB" id="264354at2759"/>
<gene>
    <name evidence="17" type="primary">LOC114855915</name>
</gene>
<keyword evidence="7" id="KW-0479">Metal-binding</keyword>
<feature type="domain" description="RING-CH-type" evidence="15">
    <location>
        <begin position="98"/>
        <end position="158"/>
    </location>
</feature>
<evidence type="ECO:0000256" key="11">
    <source>
        <dbReference type="ARBA" id="ARBA00022989"/>
    </source>
</evidence>
<dbReference type="GeneID" id="114855915"/>
<feature type="region of interest" description="Disordered" evidence="13">
    <location>
        <begin position="266"/>
        <end position="295"/>
    </location>
</feature>
<keyword evidence="8" id="KW-0863">Zinc-finger</keyword>
<keyword evidence="12 14" id="KW-0472">Membrane</keyword>
<dbReference type="RefSeq" id="XP_029007276.1">
    <property type="nucleotide sequence ID" value="XM_029151443.3"/>
</dbReference>
<evidence type="ECO:0000256" key="2">
    <source>
        <dbReference type="ARBA" id="ARBA00004127"/>
    </source>
</evidence>
<protein>
    <recommendedName>
        <fullName evidence="4">RING-type E3 ubiquitin transferase</fullName>
        <ecNumber evidence="4">2.3.2.27</ecNumber>
    </recommendedName>
</protein>
<reference evidence="17" key="1">
    <citation type="submission" date="2025-08" db="UniProtKB">
        <authorList>
            <consortium name="RefSeq"/>
        </authorList>
    </citation>
    <scope>IDENTIFICATION</scope>
</reference>
<dbReference type="SMART" id="SM00744">
    <property type="entry name" value="RINGv"/>
    <property type="match status" value="1"/>
</dbReference>
<feature type="transmembrane region" description="Helical" evidence="14">
    <location>
        <begin position="181"/>
        <end position="202"/>
    </location>
</feature>
<keyword evidence="5" id="KW-0808">Transferase</keyword>
<dbReference type="GO" id="GO:0008270">
    <property type="term" value="F:zinc ion binding"/>
    <property type="evidence" value="ECO:0007669"/>
    <property type="project" value="UniProtKB-KW"/>
</dbReference>
<evidence type="ECO:0000256" key="1">
    <source>
        <dbReference type="ARBA" id="ARBA00000900"/>
    </source>
</evidence>
<dbReference type="GO" id="GO:0061630">
    <property type="term" value="F:ubiquitin protein ligase activity"/>
    <property type="evidence" value="ECO:0007669"/>
    <property type="project" value="UniProtKB-EC"/>
</dbReference>
<dbReference type="SUPFAM" id="SSF57850">
    <property type="entry name" value="RING/U-box"/>
    <property type="match status" value="1"/>
</dbReference>
<keyword evidence="11 14" id="KW-1133">Transmembrane helix</keyword>
<accession>A0A6P7MKH1</accession>
<dbReference type="InterPro" id="IPR013083">
    <property type="entry name" value="Znf_RING/FYVE/PHD"/>
</dbReference>
<evidence type="ECO:0000256" key="4">
    <source>
        <dbReference type="ARBA" id="ARBA00012483"/>
    </source>
</evidence>
<proteinExistence type="predicted"/>
<evidence type="ECO:0000256" key="9">
    <source>
        <dbReference type="ARBA" id="ARBA00022786"/>
    </source>
</evidence>
<evidence type="ECO:0000256" key="6">
    <source>
        <dbReference type="ARBA" id="ARBA00022692"/>
    </source>
</evidence>
<keyword evidence="16" id="KW-1185">Reference proteome</keyword>
<dbReference type="InParanoid" id="A0A6P7MKH1"/>
<evidence type="ECO:0000259" key="15">
    <source>
        <dbReference type="PROSITE" id="PS51292"/>
    </source>
</evidence>
<feature type="transmembrane region" description="Helical" evidence="14">
    <location>
        <begin position="214"/>
        <end position="235"/>
    </location>
</feature>
<evidence type="ECO:0000256" key="12">
    <source>
        <dbReference type="ARBA" id="ARBA00023136"/>
    </source>
</evidence>
<organism evidence="16 17">
    <name type="scientific">Betta splendens</name>
    <name type="common">Siamese fighting fish</name>
    <dbReference type="NCBI Taxonomy" id="158456"/>
    <lineage>
        <taxon>Eukaryota</taxon>
        <taxon>Metazoa</taxon>
        <taxon>Chordata</taxon>
        <taxon>Craniata</taxon>
        <taxon>Vertebrata</taxon>
        <taxon>Euteleostomi</taxon>
        <taxon>Actinopterygii</taxon>
        <taxon>Neopterygii</taxon>
        <taxon>Teleostei</taxon>
        <taxon>Neoteleostei</taxon>
        <taxon>Acanthomorphata</taxon>
        <taxon>Anabantaria</taxon>
        <taxon>Anabantiformes</taxon>
        <taxon>Anabantoidei</taxon>
        <taxon>Osphronemidae</taxon>
        <taxon>Betta</taxon>
    </lineage>
</organism>
<evidence type="ECO:0000256" key="14">
    <source>
        <dbReference type="SAM" id="Phobius"/>
    </source>
</evidence>
<dbReference type="Gene3D" id="3.30.40.10">
    <property type="entry name" value="Zinc/RING finger domain, C3HC4 (zinc finger)"/>
    <property type="match status" value="1"/>
</dbReference>
<dbReference type="CDD" id="cd16811">
    <property type="entry name" value="RING_CH-C4HC3_MARCH4_9"/>
    <property type="match status" value="1"/>
</dbReference>
<name>A0A6P7MKH1_BETSP</name>
<dbReference type="Pfam" id="PF12906">
    <property type="entry name" value="RINGv"/>
    <property type="match status" value="1"/>
</dbReference>
<dbReference type="EC" id="2.3.2.27" evidence="4"/>
<dbReference type="PANTHER" id="PTHR46053:SF4">
    <property type="entry name" value="E3 UBIQUITIN-PROTEIN LIGASE MARCHF9"/>
    <property type="match status" value="1"/>
</dbReference>
<evidence type="ECO:0000256" key="7">
    <source>
        <dbReference type="ARBA" id="ARBA00022723"/>
    </source>
</evidence>
<evidence type="ECO:0000313" key="17">
    <source>
        <dbReference type="RefSeq" id="XP_029007276.1"/>
    </source>
</evidence>
<dbReference type="AlphaFoldDB" id="A0A6P7MKH1"/>
<comment type="pathway">
    <text evidence="3">Protein modification; protein ubiquitination.</text>
</comment>